<name>A0ABT9BAL9_9BACT</name>
<evidence type="ECO:0000256" key="1">
    <source>
        <dbReference type="ARBA" id="ARBA00022729"/>
    </source>
</evidence>
<dbReference type="Proteomes" id="UP001176429">
    <property type="component" value="Unassembled WGS sequence"/>
</dbReference>
<gene>
    <name evidence="3" type="ORF">Q5H93_11110</name>
</gene>
<dbReference type="PANTHER" id="PTHR46580">
    <property type="entry name" value="SENSOR KINASE-RELATED"/>
    <property type="match status" value="1"/>
</dbReference>
<dbReference type="InterPro" id="IPR028994">
    <property type="entry name" value="Integrin_alpha_N"/>
</dbReference>
<evidence type="ECO:0000313" key="3">
    <source>
        <dbReference type="EMBL" id="MDO7875283.1"/>
    </source>
</evidence>
<keyword evidence="1 2" id="KW-0732">Signal</keyword>
<evidence type="ECO:0000256" key="2">
    <source>
        <dbReference type="SAM" id="SignalP"/>
    </source>
</evidence>
<protein>
    <submittedName>
        <fullName evidence="3">T9SS type A sorting domain-containing protein</fullName>
    </submittedName>
</protein>
<dbReference type="RefSeq" id="WP_305006599.1">
    <property type="nucleotide sequence ID" value="NZ_JAUQSY010000006.1"/>
</dbReference>
<dbReference type="Gene3D" id="2.130.10.130">
    <property type="entry name" value="Integrin alpha, N-terminal"/>
    <property type="match status" value="2"/>
</dbReference>
<sequence length="599" mass="60143">MFPLFTPSRLLAVGLLVTAAGSVAAQGPVILWTNPRANALTAFRTTGPYINFNQALLPGVTDGLQVFSQQHGGRRTHRTPAVQGGHSLRFTPADRPYLPGETLQYSLTTAVANATGPLPAGRIGQFTTAVGGTGRGTAWAASELAAGFAPRSLTVGDVDGDGDLDLLTTTGVVNVSLNGGDNSGSNTARFSNGQTVVVGSSPSAVLLADIDNDGDLDLLTANATTNGTVSVRLNGGNASGSGTGIFSGTQEVLVGAMPSDLAVGDVDGDGDLDLVTPHYVSNTVSVRLNGAPNLPNTVGSFGGGRQVAVDAGPERVALADVDSDGDLDLLTSNTVSNTLSVRLNGGDASGSNDAQFTNGYDLPLTGQVTGFTVGDVNADSHLDLVVLNAARDASTATVYLNAGALASPTAHFARGQVLPLANGPSAVQLGDLDADGDLDLVTTHGDGPSGSVAVHLNGGNPTGSSPYTFVNGPTLATGSGPYDLALADMDGDDDLDLLTANYAGTTASLRLNGGTVLATTPRQLPDFALAPNPSSGATPVRTTGLAGAAPVTVLDALGRPVLHTTADAAGTATLRLPAGLAPGLYLVRSGGRSQRLLVE</sequence>
<dbReference type="PANTHER" id="PTHR46580:SF2">
    <property type="entry name" value="MAM DOMAIN-CONTAINING PROTEIN"/>
    <property type="match status" value="1"/>
</dbReference>
<accession>A0ABT9BAL9</accession>
<dbReference type="InterPro" id="IPR013517">
    <property type="entry name" value="FG-GAP"/>
</dbReference>
<feature type="chain" id="PRO_5045290504" evidence="2">
    <location>
        <begin position="26"/>
        <end position="599"/>
    </location>
</feature>
<reference evidence="3" key="1">
    <citation type="submission" date="2023-07" db="EMBL/GenBank/DDBJ databases">
        <authorList>
            <person name="Kim M.K."/>
        </authorList>
    </citation>
    <scope>NUCLEOTIDE SEQUENCE</scope>
    <source>
        <strain evidence="3">ASUV-10-1</strain>
    </source>
</reference>
<feature type="signal peptide" evidence="2">
    <location>
        <begin position="1"/>
        <end position="25"/>
    </location>
</feature>
<dbReference type="Pfam" id="PF13517">
    <property type="entry name" value="FG-GAP_3"/>
    <property type="match status" value="3"/>
</dbReference>
<dbReference type="SUPFAM" id="SSF69318">
    <property type="entry name" value="Integrin alpha N-terminal domain"/>
    <property type="match status" value="2"/>
</dbReference>
<keyword evidence="4" id="KW-1185">Reference proteome</keyword>
<dbReference type="EMBL" id="JAUQSY010000006">
    <property type="protein sequence ID" value="MDO7875283.1"/>
    <property type="molecule type" value="Genomic_DNA"/>
</dbReference>
<organism evidence="3 4">
    <name type="scientific">Hymenobacter aranciens</name>
    <dbReference type="NCBI Taxonomy" id="3063996"/>
    <lineage>
        <taxon>Bacteria</taxon>
        <taxon>Pseudomonadati</taxon>
        <taxon>Bacteroidota</taxon>
        <taxon>Cytophagia</taxon>
        <taxon>Cytophagales</taxon>
        <taxon>Hymenobacteraceae</taxon>
        <taxon>Hymenobacter</taxon>
    </lineage>
</organism>
<comment type="caution">
    <text evidence="3">The sequence shown here is derived from an EMBL/GenBank/DDBJ whole genome shotgun (WGS) entry which is preliminary data.</text>
</comment>
<proteinExistence type="predicted"/>
<evidence type="ECO:0000313" key="4">
    <source>
        <dbReference type="Proteomes" id="UP001176429"/>
    </source>
</evidence>